<keyword evidence="1" id="KW-0472">Membrane</keyword>
<proteinExistence type="predicted"/>
<reference evidence="2 3" key="1">
    <citation type="submission" date="2009-08" db="EMBL/GenBank/DDBJ databases">
        <authorList>
            <person name="Weinstock G."/>
            <person name="Sodergren E."/>
            <person name="Clifton S."/>
            <person name="Fulton L."/>
            <person name="Fulton B."/>
            <person name="Courtney L."/>
            <person name="Fronick C."/>
            <person name="Harrison M."/>
            <person name="Strong C."/>
            <person name="Farmer C."/>
            <person name="Delahaunty K."/>
            <person name="Markovic C."/>
            <person name="Hall O."/>
            <person name="Minx P."/>
            <person name="Tomlinson C."/>
            <person name="Mitreva M."/>
            <person name="Nelson J."/>
            <person name="Hou S."/>
            <person name="Wollam A."/>
            <person name="Pepin K.H."/>
            <person name="Johnson M."/>
            <person name="Bhonagiri V."/>
            <person name="Nash W.E."/>
            <person name="Warren W."/>
            <person name="Chinwalla A."/>
            <person name="Mardis E.R."/>
            <person name="Wilson R.K."/>
        </authorList>
    </citation>
    <scope>NUCLEOTIDE SEQUENCE [LARGE SCALE GENOMIC DNA]</scope>
    <source>
        <strain evidence="2 3">L1-82</strain>
    </source>
</reference>
<accession>C7G9N6</accession>
<feature type="transmembrane region" description="Helical" evidence="1">
    <location>
        <begin position="21"/>
        <end position="39"/>
    </location>
</feature>
<evidence type="ECO:0000313" key="3">
    <source>
        <dbReference type="Proteomes" id="UP000004828"/>
    </source>
</evidence>
<evidence type="ECO:0000313" key="2">
    <source>
        <dbReference type="EMBL" id="EEV01447.1"/>
    </source>
</evidence>
<keyword evidence="1" id="KW-0812">Transmembrane</keyword>
<name>C7G9N6_9FIRM</name>
<organism evidence="2 3">
    <name type="scientific">Roseburia intestinalis L1-82</name>
    <dbReference type="NCBI Taxonomy" id="536231"/>
    <lineage>
        <taxon>Bacteria</taxon>
        <taxon>Bacillati</taxon>
        <taxon>Bacillota</taxon>
        <taxon>Clostridia</taxon>
        <taxon>Lachnospirales</taxon>
        <taxon>Lachnospiraceae</taxon>
        <taxon>Roseburia</taxon>
    </lineage>
</organism>
<gene>
    <name evidence="2" type="ORF">ROSINTL182_06615</name>
</gene>
<dbReference type="Proteomes" id="UP000004828">
    <property type="component" value="Unassembled WGS sequence"/>
</dbReference>
<dbReference type="EMBL" id="ABYJ02000070">
    <property type="protein sequence ID" value="EEV01447.1"/>
    <property type="molecule type" value="Genomic_DNA"/>
</dbReference>
<evidence type="ECO:0000256" key="1">
    <source>
        <dbReference type="SAM" id="Phobius"/>
    </source>
</evidence>
<comment type="caution">
    <text evidence="2">The sequence shown here is derived from an EMBL/GenBank/DDBJ whole genome shotgun (WGS) entry which is preliminary data.</text>
</comment>
<dbReference type="AlphaFoldDB" id="C7G9N6"/>
<protein>
    <submittedName>
        <fullName evidence="2">Uncharacterized protein</fullName>
    </submittedName>
</protein>
<sequence>MNIYYHKCSFRQMIFPIFSSMESKIFVFFYIMSTFHYLYL</sequence>
<dbReference type="HOGENOM" id="CLU_3295893_0_0_9"/>
<keyword evidence="1" id="KW-1133">Transmembrane helix</keyword>